<dbReference type="InterPro" id="IPR003170">
    <property type="entry name" value="MurB"/>
</dbReference>
<keyword evidence="23" id="KW-1185">Reference proteome</keyword>
<evidence type="ECO:0000256" key="6">
    <source>
        <dbReference type="ARBA" id="ARBA00012518"/>
    </source>
</evidence>
<reference evidence="22 23" key="1">
    <citation type="submission" date="2018-11" db="EMBL/GenBank/DDBJ databases">
        <title>Draft genome analysis of Rheinheimera mesophila isolated from an industrial waste site.</title>
        <authorList>
            <person name="Yu Q."/>
            <person name="Qi Y."/>
            <person name="Zhang H."/>
            <person name="Lu Y."/>
            <person name="Pu J."/>
        </authorList>
    </citation>
    <scope>NUCLEOTIDE SEQUENCE [LARGE SCALE GENOMIC DNA]</scope>
    <source>
        <strain evidence="22 23">IITR13</strain>
    </source>
</reference>
<comment type="cofactor">
    <cofactor evidence="1 20">
        <name>FAD</name>
        <dbReference type="ChEBI" id="CHEBI:57692"/>
    </cofactor>
</comment>
<dbReference type="RefSeq" id="WP_046520295.1">
    <property type="nucleotide sequence ID" value="NZ_LAVS01000030.1"/>
</dbReference>
<evidence type="ECO:0000256" key="15">
    <source>
        <dbReference type="ARBA" id="ARBA00023002"/>
    </source>
</evidence>
<dbReference type="InterPro" id="IPR016169">
    <property type="entry name" value="FAD-bd_PCMH_sub2"/>
</dbReference>
<keyword evidence="13 20" id="KW-0133">Cell shape</keyword>
<dbReference type="PANTHER" id="PTHR21071">
    <property type="entry name" value="UDP-N-ACETYLENOLPYRUVOYLGLUCOSAMINE REDUCTASE"/>
    <property type="match status" value="1"/>
</dbReference>
<keyword evidence="12 20" id="KW-0521">NADP</keyword>
<evidence type="ECO:0000256" key="9">
    <source>
        <dbReference type="ARBA" id="ARBA00022618"/>
    </source>
</evidence>
<evidence type="ECO:0000256" key="14">
    <source>
        <dbReference type="ARBA" id="ARBA00022984"/>
    </source>
</evidence>
<evidence type="ECO:0000256" key="7">
    <source>
        <dbReference type="ARBA" id="ARBA00015188"/>
    </source>
</evidence>
<dbReference type="EMBL" id="RRCF01000012">
    <property type="protein sequence ID" value="RRJ18218.1"/>
    <property type="molecule type" value="Genomic_DNA"/>
</dbReference>
<evidence type="ECO:0000256" key="2">
    <source>
        <dbReference type="ARBA" id="ARBA00003921"/>
    </source>
</evidence>
<sequence>MRLLQQLSAKPYSTFALDTQLAELVELESLAELTAYQPTTTPLLLGEGSNSIFLTDQTQTILRYLAKSRTLLAEDEYQVQLHIEAGDNWHQLVSWTVAQGWWGLENLSLIPGSVGAAPVQNIGAYGAELADCCDYVDFFHWQSRAVQRLSKSDCGFGYRDSIFKTALAGQGVIVAVGLTLKKQGQPKLGYKGLEHLTEHSSVAEVAQAVIAVRQSKLPDPAVLPNCGSFFKNPVVSHSVFEAIQLRYPAMPFYSQADGRVKLAAGWLIEQVGLKGQRIGDVGCYDKQALVLVNFGRGTAAELLQMISLIQQKVATEFAVELEPEVRLLGH</sequence>
<evidence type="ECO:0000313" key="22">
    <source>
        <dbReference type="EMBL" id="RRJ18218.1"/>
    </source>
</evidence>
<keyword evidence="16 20" id="KW-0131">Cell cycle</keyword>
<dbReference type="AlphaFoldDB" id="A0A3P3QAY6"/>
<dbReference type="PROSITE" id="PS51387">
    <property type="entry name" value="FAD_PCMH"/>
    <property type="match status" value="1"/>
</dbReference>
<dbReference type="HAMAP" id="MF_00037">
    <property type="entry name" value="MurB"/>
    <property type="match status" value="1"/>
</dbReference>
<dbReference type="Gene3D" id="3.90.78.10">
    <property type="entry name" value="UDP-N-acetylenolpyruvoylglucosamine reductase, C-terminal domain"/>
    <property type="match status" value="1"/>
</dbReference>
<evidence type="ECO:0000256" key="12">
    <source>
        <dbReference type="ARBA" id="ARBA00022857"/>
    </source>
</evidence>
<dbReference type="NCBIfam" id="NF000755">
    <property type="entry name" value="PRK00046.1"/>
    <property type="match status" value="1"/>
</dbReference>
<dbReference type="NCBIfam" id="TIGR00179">
    <property type="entry name" value="murB"/>
    <property type="match status" value="1"/>
</dbReference>
<evidence type="ECO:0000256" key="16">
    <source>
        <dbReference type="ARBA" id="ARBA00023306"/>
    </source>
</evidence>
<evidence type="ECO:0000256" key="17">
    <source>
        <dbReference type="ARBA" id="ARBA00023316"/>
    </source>
</evidence>
<dbReference type="InterPro" id="IPR016166">
    <property type="entry name" value="FAD-bd_PCMH"/>
</dbReference>
<dbReference type="GO" id="GO:0009252">
    <property type="term" value="P:peptidoglycan biosynthetic process"/>
    <property type="evidence" value="ECO:0007669"/>
    <property type="project" value="UniProtKB-UniRule"/>
</dbReference>
<comment type="subcellular location">
    <subcellularLocation>
        <location evidence="3 20">Cytoplasm</location>
    </subcellularLocation>
</comment>
<keyword evidence="10 20" id="KW-0285">Flavoprotein</keyword>
<keyword evidence="11 20" id="KW-0274">FAD</keyword>
<dbReference type="OrthoDB" id="9804753at2"/>
<keyword evidence="14 20" id="KW-0573">Peptidoglycan synthesis</keyword>
<feature type="active site" description="Proton donor" evidence="20">
    <location>
        <position position="228"/>
    </location>
</feature>
<dbReference type="GO" id="GO:0008762">
    <property type="term" value="F:UDP-N-acetylmuramate dehydrogenase activity"/>
    <property type="evidence" value="ECO:0007669"/>
    <property type="project" value="UniProtKB-UniRule"/>
</dbReference>
<dbReference type="GO" id="GO:0051301">
    <property type="term" value="P:cell division"/>
    <property type="evidence" value="ECO:0007669"/>
    <property type="project" value="UniProtKB-KW"/>
</dbReference>
<evidence type="ECO:0000313" key="23">
    <source>
        <dbReference type="Proteomes" id="UP000276260"/>
    </source>
</evidence>
<keyword evidence="17 20" id="KW-0961">Cell wall biogenesis/degradation</keyword>
<comment type="catalytic activity">
    <reaction evidence="19 20">
        <text>UDP-N-acetyl-alpha-D-muramate + NADP(+) = UDP-N-acetyl-3-O-(1-carboxyvinyl)-alpha-D-glucosamine + NADPH + H(+)</text>
        <dbReference type="Rhea" id="RHEA:12248"/>
        <dbReference type="ChEBI" id="CHEBI:15378"/>
        <dbReference type="ChEBI" id="CHEBI:57783"/>
        <dbReference type="ChEBI" id="CHEBI:58349"/>
        <dbReference type="ChEBI" id="CHEBI:68483"/>
        <dbReference type="ChEBI" id="CHEBI:70757"/>
        <dbReference type="EC" id="1.3.1.98"/>
    </reaction>
</comment>
<keyword evidence="8 20" id="KW-0963">Cytoplasm</keyword>
<evidence type="ECO:0000256" key="5">
    <source>
        <dbReference type="ARBA" id="ARBA00010485"/>
    </source>
</evidence>
<dbReference type="InterPro" id="IPR011601">
    <property type="entry name" value="MurB_C"/>
</dbReference>
<dbReference type="Pfam" id="PF02873">
    <property type="entry name" value="MurB_C"/>
    <property type="match status" value="1"/>
</dbReference>
<evidence type="ECO:0000256" key="20">
    <source>
        <dbReference type="HAMAP-Rule" id="MF_00037"/>
    </source>
</evidence>
<gene>
    <name evidence="20" type="primary">murB</name>
    <name evidence="22" type="ORF">EIK76_17385</name>
</gene>
<protein>
    <recommendedName>
        <fullName evidence="7 20">UDP-N-acetylenolpyruvoylglucosamine reductase</fullName>
        <ecNumber evidence="6 20">1.3.1.98</ecNumber>
    </recommendedName>
    <alternativeName>
        <fullName evidence="18 20">UDP-N-acetylmuramate dehydrogenase</fullName>
    </alternativeName>
</protein>
<dbReference type="Gene3D" id="3.30.465.10">
    <property type="match status" value="1"/>
</dbReference>
<comment type="similarity">
    <text evidence="5 20">Belongs to the MurB family.</text>
</comment>
<keyword evidence="15 20" id="KW-0560">Oxidoreductase</keyword>
<evidence type="ECO:0000256" key="18">
    <source>
        <dbReference type="ARBA" id="ARBA00031026"/>
    </source>
</evidence>
<dbReference type="GO" id="GO:0005829">
    <property type="term" value="C:cytosol"/>
    <property type="evidence" value="ECO:0007669"/>
    <property type="project" value="TreeGrafter"/>
</dbReference>
<dbReference type="InterPro" id="IPR036635">
    <property type="entry name" value="MurB_C_sf"/>
</dbReference>
<evidence type="ECO:0000256" key="8">
    <source>
        <dbReference type="ARBA" id="ARBA00022490"/>
    </source>
</evidence>
<evidence type="ECO:0000256" key="4">
    <source>
        <dbReference type="ARBA" id="ARBA00004752"/>
    </source>
</evidence>
<keyword evidence="9 20" id="KW-0132">Cell division</keyword>
<dbReference type="GO" id="GO:0071949">
    <property type="term" value="F:FAD binding"/>
    <property type="evidence" value="ECO:0007669"/>
    <property type="project" value="InterPro"/>
</dbReference>
<dbReference type="PANTHER" id="PTHR21071:SF4">
    <property type="entry name" value="UDP-N-ACETYLENOLPYRUVOYLGLUCOSAMINE REDUCTASE"/>
    <property type="match status" value="1"/>
</dbReference>
<organism evidence="22 23">
    <name type="scientific">Rheinheimera mesophila</name>
    <dbReference type="NCBI Taxonomy" id="1547515"/>
    <lineage>
        <taxon>Bacteria</taxon>
        <taxon>Pseudomonadati</taxon>
        <taxon>Pseudomonadota</taxon>
        <taxon>Gammaproteobacteria</taxon>
        <taxon>Chromatiales</taxon>
        <taxon>Chromatiaceae</taxon>
        <taxon>Rheinheimera</taxon>
    </lineage>
</organism>
<dbReference type="InterPro" id="IPR006094">
    <property type="entry name" value="Oxid_FAD_bind_N"/>
</dbReference>
<comment type="function">
    <text evidence="2 20">Cell wall formation.</text>
</comment>
<dbReference type="SUPFAM" id="SSF56194">
    <property type="entry name" value="Uridine diphospho-N-Acetylenolpyruvylglucosamine reductase, MurB, C-terminal domain"/>
    <property type="match status" value="1"/>
</dbReference>
<dbReference type="Proteomes" id="UP000276260">
    <property type="component" value="Unassembled WGS sequence"/>
</dbReference>
<accession>A0A3P3QAY6</accession>
<dbReference type="SUPFAM" id="SSF56176">
    <property type="entry name" value="FAD-binding/transporter-associated domain-like"/>
    <property type="match status" value="1"/>
</dbReference>
<dbReference type="EC" id="1.3.1.98" evidence="6 20"/>
<evidence type="ECO:0000256" key="1">
    <source>
        <dbReference type="ARBA" id="ARBA00001974"/>
    </source>
</evidence>
<evidence type="ECO:0000256" key="10">
    <source>
        <dbReference type="ARBA" id="ARBA00022630"/>
    </source>
</evidence>
<comment type="pathway">
    <text evidence="4 20">Cell wall biogenesis; peptidoglycan biosynthesis.</text>
</comment>
<name>A0A3P3QAY6_9GAMM</name>
<feature type="active site" evidence="20">
    <location>
        <position position="324"/>
    </location>
</feature>
<dbReference type="GO" id="GO:0071555">
    <property type="term" value="P:cell wall organization"/>
    <property type="evidence" value="ECO:0007669"/>
    <property type="project" value="UniProtKB-KW"/>
</dbReference>
<feature type="active site" evidence="20">
    <location>
        <position position="159"/>
    </location>
</feature>
<feature type="domain" description="FAD-binding PCMH-type" evidence="21">
    <location>
        <begin position="7"/>
        <end position="183"/>
    </location>
</feature>
<proteinExistence type="inferred from homology"/>
<dbReference type="UniPathway" id="UPA00219"/>
<comment type="caution">
    <text evidence="22">The sequence shown here is derived from an EMBL/GenBank/DDBJ whole genome shotgun (WGS) entry which is preliminary data.</text>
</comment>
<evidence type="ECO:0000256" key="19">
    <source>
        <dbReference type="ARBA" id="ARBA00048914"/>
    </source>
</evidence>
<evidence type="ECO:0000259" key="21">
    <source>
        <dbReference type="PROSITE" id="PS51387"/>
    </source>
</evidence>
<dbReference type="InterPro" id="IPR036318">
    <property type="entry name" value="FAD-bd_PCMH-like_sf"/>
</dbReference>
<dbReference type="Pfam" id="PF01565">
    <property type="entry name" value="FAD_binding_4"/>
    <property type="match status" value="1"/>
</dbReference>
<evidence type="ECO:0000256" key="13">
    <source>
        <dbReference type="ARBA" id="ARBA00022960"/>
    </source>
</evidence>
<dbReference type="GO" id="GO:0008360">
    <property type="term" value="P:regulation of cell shape"/>
    <property type="evidence" value="ECO:0007669"/>
    <property type="project" value="UniProtKB-KW"/>
</dbReference>
<evidence type="ECO:0000256" key="11">
    <source>
        <dbReference type="ARBA" id="ARBA00022827"/>
    </source>
</evidence>
<evidence type="ECO:0000256" key="3">
    <source>
        <dbReference type="ARBA" id="ARBA00004496"/>
    </source>
</evidence>